<organism evidence="6 7">
    <name type="scientific">Nakamurella flavida</name>
    <dbReference type="NCBI Taxonomy" id="363630"/>
    <lineage>
        <taxon>Bacteria</taxon>
        <taxon>Bacillati</taxon>
        <taxon>Actinomycetota</taxon>
        <taxon>Actinomycetes</taxon>
        <taxon>Nakamurellales</taxon>
        <taxon>Nakamurellaceae</taxon>
        <taxon>Nakamurella</taxon>
    </lineage>
</organism>
<dbReference type="PANTHER" id="PTHR10668">
    <property type="entry name" value="PHYTOENE DEHYDROGENASE"/>
    <property type="match status" value="1"/>
</dbReference>
<accession>A0A938YML5</accession>
<name>A0A938YML5_9ACTN</name>
<evidence type="ECO:0000259" key="5">
    <source>
        <dbReference type="Pfam" id="PF01593"/>
    </source>
</evidence>
<evidence type="ECO:0000256" key="1">
    <source>
        <dbReference type="ARBA" id="ARBA00037217"/>
    </source>
</evidence>
<dbReference type="Gene3D" id="3.50.50.60">
    <property type="entry name" value="FAD/NAD(P)-binding domain"/>
    <property type="match status" value="2"/>
</dbReference>
<comment type="function">
    <text evidence="1">Probable oxidoreductase that may play a role as regulator of mitochondrial function.</text>
</comment>
<comment type="subunit">
    <text evidence="2">Interacts with COX5B; this interaction may contribute to localize PYROXD2 to the inner face of the inner mitochondrial membrane.</text>
</comment>
<dbReference type="Proteomes" id="UP000663801">
    <property type="component" value="Unassembled WGS sequence"/>
</dbReference>
<gene>
    <name evidence="6" type="ORF">JL107_12805</name>
</gene>
<evidence type="ECO:0000256" key="3">
    <source>
        <dbReference type="ARBA" id="ARBA00040298"/>
    </source>
</evidence>
<evidence type="ECO:0000256" key="4">
    <source>
        <dbReference type="SAM" id="MobiDB-lite"/>
    </source>
</evidence>
<dbReference type="GO" id="GO:0016491">
    <property type="term" value="F:oxidoreductase activity"/>
    <property type="evidence" value="ECO:0007669"/>
    <property type="project" value="InterPro"/>
</dbReference>
<sequence>MVAAVVSVRYIHRWGVPTVNTGDRHPPARSRGRSFAEWAAVGRTRGRHASTEHRPGVRDAVGRQVERNGRIDTVSLPDVCVVGSGPNGLAAAVTMARAGLSVQVFEANDTLGGGARTAEITVPGYHHDLCSAVHPMALASPFFKAFQLADRVDFVTPDVSYAHAFSPGRAGVAYRDLERTAVELGADGKGWRDLFAPLVRNIDGIVDFATDQLLRIPRHPVAAALMGLRTLEQGSPLWNARFVGQVAPAMLTGVNTHSLGIMPSLSTAGAGLLLATLAHSHGWPVPIGGSQAIANALADDLRAHGGEIHTGVRVDDLGELPPSRVTLLDTSARALLLLAGDRLPDRYRAAVGRFRYGDGAAKVDFALSEPVPWTAKALRDAPTIHLGGSRRALAASEADVARGRYPAEPYLLMSQPSLLDPTRAPAGGHVLWAYTHVPRGSRRDMLTEITDRIETFAPGFRDVVVGSASSSAAGLEAHNANYIGGDFSAGAVTAFQLVKRPVISAHPWRTPLPGVYLCSSSTPPGPGVNGMAGWHAARLALKDLGLPSPDLAPAVPHRGHTPAVVEGTSR</sequence>
<protein>
    <recommendedName>
        <fullName evidence="3">Pyridine nucleotide-disulfide oxidoreductase domain-containing protein 2</fullName>
    </recommendedName>
</protein>
<dbReference type="InterPro" id="IPR036188">
    <property type="entry name" value="FAD/NAD-bd_sf"/>
</dbReference>
<dbReference type="SUPFAM" id="SSF51905">
    <property type="entry name" value="FAD/NAD(P)-binding domain"/>
    <property type="match status" value="1"/>
</dbReference>
<dbReference type="PRINTS" id="PR00419">
    <property type="entry name" value="ADXRDTASE"/>
</dbReference>
<comment type="caution">
    <text evidence="6">The sequence shown here is derived from an EMBL/GenBank/DDBJ whole genome shotgun (WGS) entry which is preliminary data.</text>
</comment>
<evidence type="ECO:0000256" key="2">
    <source>
        <dbReference type="ARBA" id="ARBA00038825"/>
    </source>
</evidence>
<evidence type="ECO:0000313" key="6">
    <source>
        <dbReference type="EMBL" id="MBM9477326.1"/>
    </source>
</evidence>
<dbReference type="Pfam" id="PF01593">
    <property type="entry name" value="Amino_oxidase"/>
    <property type="match status" value="1"/>
</dbReference>
<dbReference type="EMBL" id="JAERWL010000010">
    <property type="protein sequence ID" value="MBM9477326.1"/>
    <property type="molecule type" value="Genomic_DNA"/>
</dbReference>
<reference evidence="6" key="1">
    <citation type="submission" date="2021-01" db="EMBL/GenBank/DDBJ databases">
        <title>KCTC 19127 draft genome.</title>
        <authorList>
            <person name="An D."/>
        </authorList>
    </citation>
    <scope>NUCLEOTIDE SEQUENCE</scope>
    <source>
        <strain evidence="6">KCTC 19127</strain>
    </source>
</reference>
<proteinExistence type="predicted"/>
<dbReference type="AlphaFoldDB" id="A0A938YML5"/>
<feature type="domain" description="Amine oxidase" evidence="5">
    <location>
        <begin position="88"/>
        <end position="332"/>
    </location>
</feature>
<keyword evidence="7" id="KW-1185">Reference proteome</keyword>
<evidence type="ECO:0000313" key="7">
    <source>
        <dbReference type="Proteomes" id="UP000663801"/>
    </source>
</evidence>
<feature type="region of interest" description="Disordered" evidence="4">
    <location>
        <begin position="551"/>
        <end position="570"/>
    </location>
</feature>
<dbReference type="InterPro" id="IPR002937">
    <property type="entry name" value="Amino_oxidase"/>
</dbReference>
<dbReference type="PANTHER" id="PTHR10668:SF105">
    <property type="entry name" value="DEHYDROGENASE-RELATED"/>
    <property type="match status" value="1"/>
</dbReference>